<feature type="domain" description="Alpha/beta hydrolase fold-3" evidence="2">
    <location>
        <begin position="87"/>
        <end position="293"/>
    </location>
</feature>
<dbReference type="Gene3D" id="3.40.50.1820">
    <property type="entry name" value="alpha/beta hydrolase"/>
    <property type="match status" value="1"/>
</dbReference>
<dbReference type="Proteomes" id="UP000653493">
    <property type="component" value="Unassembled WGS sequence"/>
</dbReference>
<keyword evidence="4" id="KW-1185">Reference proteome</keyword>
<dbReference type="EMBL" id="BMSL01000016">
    <property type="protein sequence ID" value="GGS52285.1"/>
    <property type="molecule type" value="Genomic_DNA"/>
</dbReference>
<proteinExistence type="predicted"/>
<dbReference type="InterPro" id="IPR013094">
    <property type="entry name" value="AB_hydrolase_3"/>
</dbReference>
<name>A0A918GPT8_STRGD</name>
<sequence length="322" mass="33939">MPVTPPPVDPELAAAIDLDALRITLTHEVIEKLRAAAAPAPTLDDLRRDGAFTVEEHLAPPAGGGTAGVPLLVCRPTGASGRLPVLYYLHGGGMVMGHARQHLDYVLEWAEELGAAVVSVEYRLAPEHPYPAALDDALAGITWIATHGRESGIDPERVLVTGFSGGGAVAAGLALRLRDGRDLRPVGQMLVCPMLDDRSDTCSAVQFAAAGGWNRATNEAAWSHVLGARRGTADVPAYAAPARAEDLSGLPPTYLEAGSAETFRDEVVGYASGIWAAGGDAELHVFAGGFHGFDFLVPGAGLSRDARETRLKWLRRVLPTRP</sequence>
<dbReference type="PANTHER" id="PTHR48081:SF8">
    <property type="entry name" value="ALPHA_BETA HYDROLASE FOLD-3 DOMAIN-CONTAINING PROTEIN-RELATED"/>
    <property type="match status" value="1"/>
</dbReference>
<dbReference type="SUPFAM" id="SSF53474">
    <property type="entry name" value="alpha/beta-Hydrolases"/>
    <property type="match status" value="1"/>
</dbReference>
<gene>
    <name evidence="3" type="ORF">GCM10010238_47090</name>
</gene>
<protein>
    <submittedName>
        <fullName evidence="3">Esterase</fullName>
    </submittedName>
</protein>
<dbReference type="GO" id="GO:0016787">
    <property type="term" value="F:hydrolase activity"/>
    <property type="evidence" value="ECO:0007669"/>
    <property type="project" value="UniProtKB-KW"/>
</dbReference>
<evidence type="ECO:0000313" key="4">
    <source>
        <dbReference type="Proteomes" id="UP000653493"/>
    </source>
</evidence>
<evidence type="ECO:0000313" key="3">
    <source>
        <dbReference type="EMBL" id="GGS52285.1"/>
    </source>
</evidence>
<reference evidence="3" key="2">
    <citation type="submission" date="2020-09" db="EMBL/GenBank/DDBJ databases">
        <authorList>
            <person name="Sun Q."/>
            <person name="Ohkuma M."/>
        </authorList>
    </citation>
    <scope>NUCLEOTIDE SEQUENCE</scope>
    <source>
        <strain evidence="3">JCM 4234</strain>
    </source>
</reference>
<dbReference type="InterPro" id="IPR050300">
    <property type="entry name" value="GDXG_lipolytic_enzyme"/>
</dbReference>
<evidence type="ECO:0000256" key="1">
    <source>
        <dbReference type="ARBA" id="ARBA00022801"/>
    </source>
</evidence>
<dbReference type="Pfam" id="PF07859">
    <property type="entry name" value="Abhydrolase_3"/>
    <property type="match status" value="1"/>
</dbReference>
<dbReference type="InterPro" id="IPR029058">
    <property type="entry name" value="AB_hydrolase_fold"/>
</dbReference>
<dbReference type="AlphaFoldDB" id="A0A918GPT8"/>
<accession>A0A918GPT8</accession>
<evidence type="ECO:0000259" key="2">
    <source>
        <dbReference type="Pfam" id="PF07859"/>
    </source>
</evidence>
<dbReference type="PANTHER" id="PTHR48081">
    <property type="entry name" value="AB HYDROLASE SUPERFAMILY PROTEIN C4A8.06C"/>
    <property type="match status" value="1"/>
</dbReference>
<keyword evidence="1" id="KW-0378">Hydrolase</keyword>
<organism evidence="3 4">
    <name type="scientific">Streptomyces griseoviridis</name>
    <dbReference type="NCBI Taxonomy" id="45398"/>
    <lineage>
        <taxon>Bacteria</taxon>
        <taxon>Bacillati</taxon>
        <taxon>Actinomycetota</taxon>
        <taxon>Actinomycetes</taxon>
        <taxon>Kitasatosporales</taxon>
        <taxon>Streptomycetaceae</taxon>
        <taxon>Streptomyces</taxon>
    </lineage>
</organism>
<comment type="caution">
    <text evidence="3">The sequence shown here is derived from an EMBL/GenBank/DDBJ whole genome shotgun (WGS) entry which is preliminary data.</text>
</comment>
<reference evidence="3" key="1">
    <citation type="journal article" date="2014" name="Int. J. Syst. Evol. Microbiol.">
        <title>Complete genome sequence of Corynebacterium casei LMG S-19264T (=DSM 44701T), isolated from a smear-ripened cheese.</title>
        <authorList>
            <consortium name="US DOE Joint Genome Institute (JGI-PGF)"/>
            <person name="Walter F."/>
            <person name="Albersmeier A."/>
            <person name="Kalinowski J."/>
            <person name="Ruckert C."/>
        </authorList>
    </citation>
    <scope>NUCLEOTIDE SEQUENCE</scope>
    <source>
        <strain evidence="3">JCM 4234</strain>
    </source>
</reference>